<proteinExistence type="predicted"/>
<evidence type="ECO:0008006" key="3">
    <source>
        <dbReference type="Google" id="ProtNLM"/>
    </source>
</evidence>
<dbReference type="AlphaFoldDB" id="A0A150F3N1"/>
<gene>
    <name evidence="1" type="ORF">AXI58_05360</name>
</gene>
<comment type="caution">
    <text evidence="1">The sequence shown here is derived from an EMBL/GenBank/DDBJ whole genome shotgun (WGS) entry which is preliminary data.</text>
</comment>
<dbReference type="Proteomes" id="UP000075430">
    <property type="component" value="Unassembled WGS sequence"/>
</dbReference>
<organism evidence="1 2">
    <name type="scientific">Bacillus nakamurai</name>
    <dbReference type="NCBI Taxonomy" id="1793963"/>
    <lineage>
        <taxon>Bacteria</taxon>
        <taxon>Bacillati</taxon>
        <taxon>Bacillota</taxon>
        <taxon>Bacilli</taxon>
        <taxon>Bacillales</taxon>
        <taxon>Bacillaceae</taxon>
        <taxon>Bacillus</taxon>
    </lineage>
</organism>
<dbReference type="PROSITE" id="PS51257">
    <property type="entry name" value="PROKAR_LIPOPROTEIN"/>
    <property type="match status" value="1"/>
</dbReference>
<reference evidence="2" key="1">
    <citation type="submission" date="2016-02" db="EMBL/GenBank/DDBJ databases">
        <authorList>
            <person name="Dunlap C."/>
        </authorList>
    </citation>
    <scope>NUCLEOTIDE SEQUENCE [LARGE SCALE GENOMIC DNA]</scope>
    <source>
        <strain evidence="2">NRRL B-41092</strain>
    </source>
</reference>
<dbReference type="STRING" id="1793963.AXI58_05360"/>
<dbReference type="InterPro" id="IPR021664">
    <property type="entry name" value="DUF3255"/>
</dbReference>
<dbReference type="CDD" id="cd19434">
    <property type="entry name" value="lipocalin_YxeF"/>
    <property type="match status" value="1"/>
</dbReference>
<sequence length="142" mass="15890">MRNIHTHGTGFITLLLIAGCVMMAGCQQKKEGETPYYYGTWDEGLKPGPMDGVRSETVTFTKDKVLTKQVIKGRGEVELPFKAYKVLSQNTDGTITIQYLGSPHPAESTLKRGKNGTLIWIENGEIKTMKRMKTGEEDKHEK</sequence>
<protein>
    <recommendedName>
        <fullName evidence="3">DUF3255 domain-containing protein</fullName>
    </recommendedName>
</protein>
<evidence type="ECO:0000313" key="1">
    <source>
        <dbReference type="EMBL" id="KXZ13107.1"/>
    </source>
</evidence>
<evidence type="ECO:0000313" key="2">
    <source>
        <dbReference type="Proteomes" id="UP000075430"/>
    </source>
</evidence>
<keyword evidence="2" id="KW-1185">Reference proteome</keyword>
<accession>A0A150F3N1</accession>
<dbReference type="RefSeq" id="WP_061523336.1">
    <property type="nucleotide sequence ID" value="NZ_JARLZY010000012.1"/>
</dbReference>
<dbReference type="Gene3D" id="2.40.128.20">
    <property type="match status" value="1"/>
</dbReference>
<dbReference type="EMBL" id="LSBA01000039">
    <property type="protein sequence ID" value="KXZ13107.1"/>
    <property type="molecule type" value="Genomic_DNA"/>
</dbReference>
<name>A0A150F3N1_9BACI</name>
<dbReference type="SUPFAM" id="SSF50814">
    <property type="entry name" value="Lipocalins"/>
    <property type="match status" value="1"/>
</dbReference>
<dbReference type="Pfam" id="PF11631">
    <property type="entry name" value="DUF3255"/>
    <property type="match status" value="1"/>
</dbReference>
<dbReference type="InterPro" id="IPR012674">
    <property type="entry name" value="Calycin"/>
</dbReference>